<dbReference type="InterPro" id="IPR035086">
    <property type="entry name" value="DgcN-like_C"/>
</dbReference>
<dbReference type="Gene3D" id="3.40.50.720">
    <property type="entry name" value="NAD(P)-binding Rossmann-like Domain"/>
    <property type="match status" value="1"/>
</dbReference>
<name>A0A328VQF1_9CHLR</name>
<accession>A0A328VQF1</accession>
<evidence type="ECO:0000259" key="1">
    <source>
        <dbReference type="Pfam" id="PF07755"/>
    </source>
</evidence>
<dbReference type="EMBL" id="MCIF01000002">
    <property type="protein sequence ID" value="RAQ97980.1"/>
    <property type="molecule type" value="Genomic_DNA"/>
</dbReference>
<dbReference type="Proteomes" id="UP000248706">
    <property type="component" value="Unassembled WGS sequence"/>
</dbReference>
<evidence type="ECO:0000313" key="3">
    <source>
        <dbReference type="EMBL" id="RAQ97980.1"/>
    </source>
</evidence>
<dbReference type="InterPro" id="IPR027417">
    <property type="entry name" value="P-loop_NTPase"/>
</dbReference>
<dbReference type="PANTHER" id="PTHR40690:SF1">
    <property type="entry name" value="DUF1611 DOMAIN-CONTAINING PROTEIN"/>
    <property type="match status" value="1"/>
</dbReference>
<dbReference type="RefSeq" id="WP_112432853.1">
    <property type="nucleotide sequence ID" value="NZ_MCIF01000002.1"/>
</dbReference>
<sequence length="356" mass="38548">MSPTRRIVIMAEGHFEWHYGKTATGIIRYSQDPVVAVIDSTHAGEDAAQALGGDLGRGIPVVQDIREALRYQPTTLIIGVAPIGGDLPRAWRAQLLTAIEAGLEIISGLHYFIADDPELRAAAGRRGVTIWDVRRPPDKKVVAAYKPHRPGSHTVLTVGSDCATGKMTVAIELDRAARARGLNSAFFATGQTGIMIAGRGLPVDRIISDFIAGMVEEMTLELAAQHDWVFVEGQGSINHPGYSPVTLGLLHGSLPDAMIFCHQAGATTIEGYPHCPLPPLPRLIQMNEEVVNWLHRQHNSKVVGISLITRGLSLQQAEEAIRRTEDETGLPTTDVLRFGPEKLLTALLQYFGAATS</sequence>
<evidence type="ECO:0000313" key="4">
    <source>
        <dbReference type="Proteomes" id="UP000248706"/>
    </source>
</evidence>
<dbReference type="PIRSF" id="PIRSF026760">
    <property type="entry name" value="UCP026760"/>
    <property type="match status" value="1"/>
</dbReference>
<dbReference type="AlphaFoldDB" id="A0A328VQF1"/>
<dbReference type="OrthoDB" id="9778498at2"/>
<dbReference type="Pfam" id="PF07755">
    <property type="entry name" value="DUF1611"/>
    <property type="match status" value="1"/>
</dbReference>
<protein>
    <submittedName>
        <fullName evidence="3">Transcriptional regulator</fullName>
    </submittedName>
</protein>
<proteinExistence type="predicted"/>
<dbReference type="Pfam" id="PF17396">
    <property type="entry name" value="DUF1611_N"/>
    <property type="match status" value="1"/>
</dbReference>
<dbReference type="InterPro" id="IPR011669">
    <property type="entry name" value="DgcN-like"/>
</dbReference>
<evidence type="ECO:0000259" key="2">
    <source>
        <dbReference type="Pfam" id="PF17396"/>
    </source>
</evidence>
<feature type="domain" description="D-glutamate N-acetyltransferase-like C-terminal" evidence="1">
    <location>
        <begin position="153"/>
        <end position="344"/>
    </location>
</feature>
<dbReference type="SUPFAM" id="SSF52540">
    <property type="entry name" value="P-loop containing nucleoside triphosphate hydrolases"/>
    <property type="match status" value="1"/>
</dbReference>
<organism evidence="3 4">
    <name type="scientific">Thermogemmatispora tikiterensis</name>
    <dbReference type="NCBI Taxonomy" id="1825093"/>
    <lineage>
        <taxon>Bacteria</taxon>
        <taxon>Bacillati</taxon>
        <taxon>Chloroflexota</taxon>
        <taxon>Ktedonobacteria</taxon>
        <taxon>Thermogemmatisporales</taxon>
        <taxon>Thermogemmatisporaceae</taxon>
        <taxon>Thermogemmatispora</taxon>
    </lineage>
</organism>
<comment type="caution">
    <text evidence="3">The sequence shown here is derived from an EMBL/GenBank/DDBJ whole genome shotgun (WGS) entry which is preliminary data.</text>
</comment>
<gene>
    <name evidence="3" type="ORF">A4R35_20745</name>
</gene>
<feature type="domain" description="D-glutamate N-acetyltransferase-like N-terminal" evidence="2">
    <location>
        <begin position="41"/>
        <end position="136"/>
    </location>
</feature>
<reference evidence="3 4" key="1">
    <citation type="submission" date="2016-08" db="EMBL/GenBank/DDBJ databases">
        <title>Analysis of Carbohydrate Active Enzymes in Thermogemmatispora T81 Reveals Carbohydrate Degradation Ability.</title>
        <authorList>
            <person name="Tomazini A."/>
            <person name="Lal S."/>
            <person name="Stott M."/>
            <person name="Henrissat B."/>
            <person name="Polikarpov I."/>
            <person name="Sparling R."/>
            <person name="Levin D.B."/>
        </authorList>
    </citation>
    <scope>NUCLEOTIDE SEQUENCE [LARGE SCALE GENOMIC DNA]</scope>
    <source>
        <strain evidence="3 4">T81</strain>
    </source>
</reference>
<dbReference type="InterPro" id="IPR035402">
    <property type="entry name" value="DgcN-like_N"/>
</dbReference>
<dbReference type="Gene3D" id="3.40.50.300">
    <property type="entry name" value="P-loop containing nucleotide triphosphate hydrolases"/>
    <property type="match status" value="1"/>
</dbReference>
<keyword evidence="4" id="KW-1185">Reference proteome</keyword>
<dbReference type="PANTHER" id="PTHR40690">
    <property type="entry name" value="GLL3100 PROTEIN"/>
    <property type="match status" value="1"/>
</dbReference>